<dbReference type="PANTHER" id="PTHR34472:SF1">
    <property type="entry name" value="SULFUR CARRIER PROTEIN THIS"/>
    <property type="match status" value="1"/>
</dbReference>
<dbReference type="Gene3D" id="3.10.20.30">
    <property type="match status" value="1"/>
</dbReference>
<dbReference type="SUPFAM" id="SSF54285">
    <property type="entry name" value="MoaD/ThiS"/>
    <property type="match status" value="1"/>
</dbReference>
<dbReference type="InterPro" id="IPR012675">
    <property type="entry name" value="Beta-grasp_dom_sf"/>
</dbReference>
<proteinExistence type="predicted"/>
<dbReference type="PANTHER" id="PTHR34472">
    <property type="entry name" value="SULFUR CARRIER PROTEIN THIS"/>
    <property type="match status" value="1"/>
</dbReference>
<dbReference type="InterPro" id="IPR016155">
    <property type="entry name" value="Mopterin_synth/thiamin_S_b"/>
</dbReference>
<accession>A0A8J4HC89</accession>
<organism evidence="1">
    <name type="scientific">Acidicaldus sp</name>
    <dbReference type="NCBI Taxonomy" id="1872105"/>
    <lineage>
        <taxon>Bacteria</taxon>
        <taxon>Pseudomonadati</taxon>
        <taxon>Pseudomonadota</taxon>
        <taxon>Alphaproteobacteria</taxon>
        <taxon>Acetobacterales</taxon>
        <taxon>Acetobacteraceae</taxon>
        <taxon>Acidicaldus</taxon>
    </lineage>
</organism>
<dbReference type="InterPro" id="IPR010035">
    <property type="entry name" value="Thi_S"/>
</dbReference>
<dbReference type="CDD" id="cd00565">
    <property type="entry name" value="Ubl_ThiS"/>
    <property type="match status" value="1"/>
</dbReference>
<gene>
    <name evidence="1" type="primary">thiS</name>
    <name evidence="1" type="ORF">ENY07_06560</name>
</gene>
<dbReference type="NCBIfam" id="TIGR01683">
    <property type="entry name" value="thiS"/>
    <property type="match status" value="1"/>
</dbReference>
<sequence>MNAGIEEILRVNGVAEPYLPRLLDLLARKGVIGRKGVAVALNDAVVPASVWEKTVLRPGDRIEIVRPFGGG</sequence>
<dbReference type="AlphaFoldDB" id="A0A8J4HC89"/>
<evidence type="ECO:0000313" key="1">
    <source>
        <dbReference type="EMBL" id="HGC42865.1"/>
    </source>
</evidence>
<dbReference type="Pfam" id="PF02597">
    <property type="entry name" value="ThiS"/>
    <property type="match status" value="1"/>
</dbReference>
<protein>
    <submittedName>
        <fullName evidence="1">Sulfur carrier protein ThiS</fullName>
    </submittedName>
</protein>
<dbReference type="EMBL" id="DTQM01000121">
    <property type="protein sequence ID" value="HGC42865.1"/>
    <property type="molecule type" value="Genomic_DNA"/>
</dbReference>
<reference evidence="1" key="1">
    <citation type="journal article" date="2020" name="mSystems">
        <title>Genome- and Community-Level Interaction Insights into Carbon Utilization and Element Cycling Functions of Hydrothermarchaeota in Hydrothermal Sediment.</title>
        <authorList>
            <person name="Zhou Z."/>
            <person name="Liu Y."/>
            <person name="Xu W."/>
            <person name="Pan J."/>
            <person name="Luo Z.H."/>
            <person name="Li M."/>
        </authorList>
    </citation>
    <scope>NUCLEOTIDE SEQUENCE</scope>
    <source>
        <strain evidence="1">SpSt-997</strain>
    </source>
</reference>
<comment type="caution">
    <text evidence="1">The sequence shown here is derived from an EMBL/GenBank/DDBJ whole genome shotgun (WGS) entry which is preliminary data.</text>
</comment>
<dbReference type="InterPro" id="IPR003749">
    <property type="entry name" value="ThiS/MoaD-like"/>
</dbReference>
<name>A0A8J4HC89_9PROT</name>